<accession>A0A6A6RNC5</accession>
<keyword evidence="3" id="KW-1185">Reference proteome</keyword>
<dbReference type="Proteomes" id="UP000799753">
    <property type="component" value="Unassembled WGS sequence"/>
</dbReference>
<feature type="region of interest" description="Disordered" evidence="1">
    <location>
        <begin position="37"/>
        <end position="73"/>
    </location>
</feature>
<proteinExistence type="predicted"/>
<dbReference type="AlphaFoldDB" id="A0A6A6RNC5"/>
<evidence type="ECO:0000313" key="3">
    <source>
        <dbReference type="Proteomes" id="UP000799753"/>
    </source>
</evidence>
<feature type="compositionally biased region" description="Pro residues" evidence="1">
    <location>
        <begin position="37"/>
        <end position="47"/>
    </location>
</feature>
<organism evidence="2 3">
    <name type="scientific">Massarina eburnea CBS 473.64</name>
    <dbReference type="NCBI Taxonomy" id="1395130"/>
    <lineage>
        <taxon>Eukaryota</taxon>
        <taxon>Fungi</taxon>
        <taxon>Dikarya</taxon>
        <taxon>Ascomycota</taxon>
        <taxon>Pezizomycotina</taxon>
        <taxon>Dothideomycetes</taxon>
        <taxon>Pleosporomycetidae</taxon>
        <taxon>Pleosporales</taxon>
        <taxon>Massarineae</taxon>
        <taxon>Massarinaceae</taxon>
        <taxon>Massarina</taxon>
    </lineage>
</organism>
<name>A0A6A6RNC5_9PLEO</name>
<evidence type="ECO:0000256" key="1">
    <source>
        <dbReference type="SAM" id="MobiDB-lite"/>
    </source>
</evidence>
<dbReference type="EMBL" id="MU006801">
    <property type="protein sequence ID" value="KAF2636023.1"/>
    <property type="molecule type" value="Genomic_DNA"/>
</dbReference>
<evidence type="ECO:0000313" key="2">
    <source>
        <dbReference type="EMBL" id="KAF2636023.1"/>
    </source>
</evidence>
<gene>
    <name evidence="2" type="ORF">P280DRAFT_163159</name>
</gene>
<protein>
    <submittedName>
        <fullName evidence="2">Uncharacterized protein</fullName>
    </submittedName>
</protein>
<reference evidence="2" key="1">
    <citation type="journal article" date="2020" name="Stud. Mycol.">
        <title>101 Dothideomycetes genomes: a test case for predicting lifestyles and emergence of pathogens.</title>
        <authorList>
            <person name="Haridas S."/>
            <person name="Albert R."/>
            <person name="Binder M."/>
            <person name="Bloem J."/>
            <person name="Labutti K."/>
            <person name="Salamov A."/>
            <person name="Andreopoulos B."/>
            <person name="Baker S."/>
            <person name="Barry K."/>
            <person name="Bills G."/>
            <person name="Bluhm B."/>
            <person name="Cannon C."/>
            <person name="Castanera R."/>
            <person name="Culley D."/>
            <person name="Daum C."/>
            <person name="Ezra D."/>
            <person name="Gonzalez J."/>
            <person name="Henrissat B."/>
            <person name="Kuo A."/>
            <person name="Liang C."/>
            <person name="Lipzen A."/>
            <person name="Lutzoni F."/>
            <person name="Magnuson J."/>
            <person name="Mondo S."/>
            <person name="Nolan M."/>
            <person name="Ohm R."/>
            <person name="Pangilinan J."/>
            <person name="Park H.-J."/>
            <person name="Ramirez L."/>
            <person name="Alfaro M."/>
            <person name="Sun H."/>
            <person name="Tritt A."/>
            <person name="Yoshinaga Y."/>
            <person name="Zwiers L.-H."/>
            <person name="Turgeon B."/>
            <person name="Goodwin S."/>
            <person name="Spatafora J."/>
            <person name="Crous P."/>
            <person name="Grigoriev I."/>
        </authorList>
    </citation>
    <scope>NUCLEOTIDE SEQUENCE</scope>
    <source>
        <strain evidence="2">CBS 473.64</strain>
    </source>
</reference>
<sequence>MPASTQGQRPLTFPAASCICSLQPVFQAQYCKDLSIPPPNTASPQRPPATCTQRLSDGRLFPRKRTPTGSTDHRSIPIRFCERMLEACHLVRSRWGWVLWGWESPGGRREH</sequence>